<dbReference type="EMBL" id="RQGM01000011">
    <property type="protein sequence ID" value="TGL88487.1"/>
    <property type="molecule type" value="Genomic_DNA"/>
</dbReference>
<accession>A0A6N4QWV1</accession>
<keyword evidence="2" id="KW-0472">Membrane</keyword>
<gene>
    <name evidence="3" type="ORF">EHQ83_03350</name>
</gene>
<dbReference type="AlphaFoldDB" id="A0A6N4QWV1"/>
<feature type="compositionally biased region" description="Polar residues" evidence="1">
    <location>
        <begin position="257"/>
        <end position="266"/>
    </location>
</feature>
<sequence length="333" mass="37252">MKKIISAFRTFLYFLSEILEFIVSVISSLFPTGTDPNLARGDIYIVTGYLSGTLFYSKLRRALEAKGYQPRILRIPPFFWSTKKAVEILAKQMDQIPSKSILIAHNTGGLLTLLLPDRSRQKIRGLITLGTPFRGSHLFTILPGMGLRYGSPYLKELFKTFLFMDRFHPLAPLKEFIFLPASSSIYGEERDLWFDIPGNYNQVRKAENIRTILEYLVFHYPSAAAIEAEKNALLNEAKKKVVLSSSRPVSSLKEKQSPSPALQGKNSSEKSKNVPQSKGKPTVKPASKSSNKVKATKTTSKSKVSKPINSAKTKRAVPATKNKTKAAPKKKKR</sequence>
<proteinExistence type="predicted"/>
<dbReference type="RefSeq" id="WP_135570517.1">
    <property type="nucleotide sequence ID" value="NZ_RQGK01000058.1"/>
</dbReference>
<name>A0A6N4QWV1_9LEPT</name>
<dbReference type="SUPFAM" id="SSF53474">
    <property type="entry name" value="alpha/beta-Hydrolases"/>
    <property type="match status" value="1"/>
</dbReference>
<feature type="compositionally biased region" description="Low complexity" evidence="1">
    <location>
        <begin position="286"/>
        <end position="306"/>
    </location>
</feature>
<keyword evidence="2" id="KW-0812">Transmembrane</keyword>
<feature type="transmembrane region" description="Helical" evidence="2">
    <location>
        <begin position="12"/>
        <end position="31"/>
    </location>
</feature>
<organism evidence="3 4">
    <name type="scientific">Leptospira yasudae</name>
    <dbReference type="NCBI Taxonomy" id="2202201"/>
    <lineage>
        <taxon>Bacteria</taxon>
        <taxon>Pseudomonadati</taxon>
        <taxon>Spirochaetota</taxon>
        <taxon>Spirochaetia</taxon>
        <taxon>Leptospirales</taxon>
        <taxon>Leptospiraceae</taxon>
        <taxon>Leptospira</taxon>
    </lineage>
</organism>
<dbReference type="InterPro" id="IPR029058">
    <property type="entry name" value="AB_hydrolase_fold"/>
</dbReference>
<reference evidence="3 4" key="1">
    <citation type="journal article" date="2019" name="PLoS Negl. Trop. Dis.">
        <title>Revisiting the worldwide diversity of Leptospira species in the environment.</title>
        <authorList>
            <person name="Vincent A.T."/>
            <person name="Schiettekatte O."/>
            <person name="Bourhy P."/>
            <person name="Veyrier F.J."/>
            <person name="Picardeau M."/>
        </authorList>
    </citation>
    <scope>NUCLEOTIDE SEQUENCE [LARGE SCALE GENOMIC DNA]</scope>
    <source>
        <strain evidence="3 4">201702445</strain>
    </source>
</reference>
<feature type="compositionally biased region" description="Basic residues" evidence="1">
    <location>
        <begin position="322"/>
        <end position="333"/>
    </location>
</feature>
<protein>
    <submittedName>
        <fullName evidence="3">Alpha/beta hydrolase</fullName>
    </submittedName>
</protein>
<evidence type="ECO:0000313" key="4">
    <source>
        <dbReference type="Proteomes" id="UP000297613"/>
    </source>
</evidence>
<evidence type="ECO:0000256" key="2">
    <source>
        <dbReference type="SAM" id="Phobius"/>
    </source>
</evidence>
<dbReference type="Proteomes" id="UP000297613">
    <property type="component" value="Unassembled WGS sequence"/>
</dbReference>
<feature type="region of interest" description="Disordered" evidence="1">
    <location>
        <begin position="245"/>
        <end position="333"/>
    </location>
</feature>
<evidence type="ECO:0000313" key="3">
    <source>
        <dbReference type="EMBL" id="TGL88487.1"/>
    </source>
</evidence>
<dbReference type="Gene3D" id="3.40.50.1820">
    <property type="entry name" value="alpha/beta hydrolase"/>
    <property type="match status" value="1"/>
</dbReference>
<dbReference type="GO" id="GO:0016787">
    <property type="term" value="F:hydrolase activity"/>
    <property type="evidence" value="ECO:0007669"/>
    <property type="project" value="UniProtKB-KW"/>
</dbReference>
<keyword evidence="2" id="KW-1133">Transmembrane helix</keyword>
<keyword evidence="3" id="KW-0378">Hydrolase</keyword>
<comment type="caution">
    <text evidence="3">The sequence shown here is derived from an EMBL/GenBank/DDBJ whole genome shotgun (WGS) entry which is preliminary data.</text>
</comment>
<evidence type="ECO:0000256" key="1">
    <source>
        <dbReference type="SAM" id="MobiDB-lite"/>
    </source>
</evidence>